<dbReference type="KEGG" id="ppai:E1956_36845"/>
<keyword evidence="1" id="KW-0472">Membrane</keyword>
<proteinExistence type="predicted"/>
<dbReference type="RefSeq" id="WP_134758298.1">
    <property type="nucleotide sequence ID" value="NZ_CP038151.1"/>
</dbReference>
<feature type="transmembrane region" description="Helical" evidence="1">
    <location>
        <begin position="90"/>
        <end position="112"/>
    </location>
</feature>
<evidence type="ECO:0000256" key="1">
    <source>
        <dbReference type="SAM" id="Phobius"/>
    </source>
</evidence>
<evidence type="ECO:0000313" key="2">
    <source>
        <dbReference type="EMBL" id="QBR02780.1"/>
    </source>
</evidence>
<dbReference type="EMBL" id="CP038151">
    <property type="protein sequence ID" value="QBR02780.1"/>
    <property type="molecule type" value="Genomic_DNA"/>
</dbReference>
<sequence length="266" mass="28684">MSDDLKPMAASGSSEPVLHALSAFVDNELPAAERWALADRLAVDRWAACSVAHYRAQRAALRVLFAADPAAQASVPCVVLRARTIWWRRAAFAACSLAAGTALAGLAGAIFWQIAPPNAQMSFAEQADLAYVVYAPEQRHPVEAGAAREGALVDWLSKRLNHPLSAPSLREYGFVLLGGRLLPGTAGPAAQLMYEDGNGARLSLYVSPVSQREMDIRLLRGGDRRTFSWANDHIGYALSGQMAEGPLRRIAVDVCRELGGHPEKWG</sequence>
<keyword evidence="3" id="KW-1185">Reference proteome</keyword>
<evidence type="ECO:0000313" key="3">
    <source>
        <dbReference type="Proteomes" id="UP000295727"/>
    </source>
</evidence>
<dbReference type="AlphaFoldDB" id="A0A4P7D6V8"/>
<keyword evidence="1" id="KW-0812">Transmembrane</keyword>
<dbReference type="Proteomes" id="UP000295727">
    <property type="component" value="Chromosome 4"/>
</dbReference>
<keyword evidence="1" id="KW-1133">Transmembrane helix</keyword>
<gene>
    <name evidence="2" type="ORF">E1956_36845</name>
</gene>
<protein>
    <submittedName>
        <fullName evidence="2">Anti-sigma factor</fullName>
    </submittedName>
</protein>
<accession>A0A4P7D6V8</accession>
<organism evidence="2 3">
    <name type="scientific">Paraburkholderia pallida</name>
    <dbReference type="NCBI Taxonomy" id="2547399"/>
    <lineage>
        <taxon>Bacteria</taxon>
        <taxon>Pseudomonadati</taxon>
        <taxon>Pseudomonadota</taxon>
        <taxon>Betaproteobacteria</taxon>
        <taxon>Burkholderiales</taxon>
        <taxon>Burkholderiaceae</taxon>
        <taxon>Paraburkholderia</taxon>
    </lineage>
</organism>
<reference evidence="2 3" key="1">
    <citation type="submission" date="2019-03" db="EMBL/GenBank/DDBJ databases">
        <title>Paraburkholderia sp. 7MH5, isolated from subtropical forest soil.</title>
        <authorList>
            <person name="Gao Z.-H."/>
            <person name="Qiu L.-H."/>
        </authorList>
    </citation>
    <scope>NUCLEOTIDE SEQUENCE [LARGE SCALE GENOMIC DNA]</scope>
    <source>
        <strain evidence="2 3">7MH5</strain>
    </source>
</reference>
<name>A0A4P7D6V8_9BURK</name>
<dbReference type="OrthoDB" id="9152892at2"/>